<organism evidence="4 5">
    <name type="scientific">Candidatus Carbonibacillus altaicus</name>
    <dbReference type="NCBI Taxonomy" id="2163959"/>
    <lineage>
        <taxon>Bacteria</taxon>
        <taxon>Bacillati</taxon>
        <taxon>Bacillota</taxon>
        <taxon>Bacilli</taxon>
        <taxon>Bacillales</taxon>
        <taxon>Candidatus Carbonibacillus</taxon>
    </lineage>
</organism>
<keyword evidence="1" id="KW-0540">Nuclease</keyword>
<dbReference type="GO" id="GO:0003723">
    <property type="term" value="F:RNA binding"/>
    <property type="evidence" value="ECO:0007669"/>
    <property type="project" value="UniProtKB-KW"/>
</dbReference>
<keyword evidence="1" id="KW-0378">Hydrolase</keyword>
<keyword evidence="1" id="KW-0269">Exonuclease</keyword>
<dbReference type="InterPro" id="IPR001279">
    <property type="entry name" value="Metallo-B-lactamas"/>
</dbReference>
<dbReference type="Gene3D" id="3.60.15.10">
    <property type="entry name" value="Ribonuclease Z/Hydroxyacylglutathione hydrolase-like"/>
    <property type="match status" value="1"/>
</dbReference>
<dbReference type="AlphaFoldDB" id="A0A2R6Y019"/>
<dbReference type="SUPFAM" id="SSF56281">
    <property type="entry name" value="Metallo-hydrolase/oxidoreductase"/>
    <property type="match status" value="1"/>
</dbReference>
<comment type="caution">
    <text evidence="4">The sequence shown here is derived from an EMBL/GenBank/DDBJ whole genome shotgun (WGS) entry which is preliminary data.</text>
</comment>
<reference evidence="5" key="1">
    <citation type="journal article" date="2018" name="Sci. Rep.">
        <title>Lignite coal burning seam in the remote Altai Mountains harbors a hydrogen-driven thermophilic microbial community.</title>
        <authorList>
            <person name="Kadnikov V.V."/>
            <person name="Mardanov A.V."/>
            <person name="Ivasenko D.A."/>
            <person name="Antsiferov D.V."/>
            <person name="Beletsky A.V."/>
            <person name="Karnachuk O.V."/>
            <person name="Ravin N.V."/>
        </authorList>
    </citation>
    <scope>NUCLEOTIDE SEQUENCE [LARGE SCALE GENOMIC DNA]</scope>
</reference>
<dbReference type="Proteomes" id="UP000244338">
    <property type="component" value="Unassembled WGS sequence"/>
</dbReference>
<protein>
    <recommendedName>
        <fullName evidence="3">Metallo-beta-lactamase domain-containing protein</fullName>
    </recommendedName>
</protein>
<accession>A0A2R6Y019</accession>
<evidence type="ECO:0000256" key="2">
    <source>
        <dbReference type="ARBA" id="ARBA00022884"/>
    </source>
</evidence>
<dbReference type="PANTHER" id="PTHR43694">
    <property type="entry name" value="RIBONUCLEASE J"/>
    <property type="match status" value="1"/>
</dbReference>
<dbReference type="Pfam" id="PF12706">
    <property type="entry name" value="Lactamase_B_2"/>
    <property type="match status" value="1"/>
</dbReference>
<dbReference type="Gene3D" id="3.40.50.10710">
    <property type="entry name" value="Metallo-hydrolase/oxidoreductase"/>
    <property type="match status" value="1"/>
</dbReference>
<evidence type="ECO:0000313" key="4">
    <source>
        <dbReference type="EMBL" id="PTQ56036.1"/>
    </source>
</evidence>
<evidence type="ECO:0000259" key="3">
    <source>
        <dbReference type="SMART" id="SM00849"/>
    </source>
</evidence>
<dbReference type="InterPro" id="IPR042173">
    <property type="entry name" value="RNase_J_2"/>
</dbReference>
<keyword evidence="2" id="KW-0694">RNA-binding</keyword>
<dbReference type="EMBL" id="PEBX01000051">
    <property type="protein sequence ID" value="PTQ56036.1"/>
    <property type="molecule type" value="Genomic_DNA"/>
</dbReference>
<dbReference type="SMART" id="SM00849">
    <property type="entry name" value="Lactamase_B"/>
    <property type="match status" value="1"/>
</dbReference>
<name>A0A2R6Y019_9BACL</name>
<feature type="domain" description="Metallo-beta-lactamase" evidence="3">
    <location>
        <begin position="32"/>
        <end position="255"/>
    </location>
</feature>
<gene>
    <name evidence="4" type="ORF">BSOLF_0997</name>
</gene>
<dbReference type="InterPro" id="IPR036866">
    <property type="entry name" value="RibonucZ/Hydroxyglut_hydro"/>
</dbReference>
<evidence type="ECO:0000256" key="1">
    <source>
        <dbReference type="ARBA" id="ARBA00022839"/>
    </source>
</evidence>
<dbReference type="PANTHER" id="PTHR43694:SF1">
    <property type="entry name" value="RIBONUCLEASE J"/>
    <property type="match status" value="1"/>
</dbReference>
<sequence>MQLASYTFKNSYLIHGVSIMELSFYGGLDTIGGTIIRVSSGKSQLIFDFGLVYHAERSLLECHLMSDRYPLLDLLRLRRMPAFDGFYNRAALYGEKTPAARTRFPRPYDPIHDASQSLHVFISHLHLDHMAGVGWIDPNIPVVMSEPSYRMMEALKTIGETVGLPRPYQSIPYDTWQHVGEIRYQAVAVDHDIPGASALWIEAEGIRIIYSGDLRWHGKYPERIDEFIQKAHAFSPDLLLIEGTTIVGRDVLPEEQLIPSSALPPGFLTEKDMPEHLARSFKDARGVIIVNPYHRNIDRLEAILDASQQTGRTLVLEPETAYLFYQMSDRLQKDPKQNAIALYLSERSLQRTDRDHLEHRAHENRDWLDTLRSIYPVVDQQALRDDPQAYVVQNSWERLWDLLDWNLDGAVYVQTNGMPLGAFDPQFAYLKKVLKELGIEHRSVGTSGHALPQHLLEIIRRIEPAYTVPIHSLFPERLGAHSLRPFFPKKYVTYTLKHAPDGTLLITS</sequence>
<dbReference type="GO" id="GO:0004527">
    <property type="term" value="F:exonuclease activity"/>
    <property type="evidence" value="ECO:0007669"/>
    <property type="project" value="UniProtKB-KW"/>
</dbReference>
<evidence type="ECO:0000313" key="5">
    <source>
        <dbReference type="Proteomes" id="UP000244338"/>
    </source>
</evidence>
<proteinExistence type="predicted"/>